<dbReference type="CDD" id="cd02440">
    <property type="entry name" value="AdoMet_MTases"/>
    <property type="match status" value="1"/>
</dbReference>
<dbReference type="RefSeq" id="WP_289505652.1">
    <property type="nucleotide sequence ID" value="NZ_CP116805.1"/>
</dbReference>
<dbReference type="GO" id="GO:0004719">
    <property type="term" value="F:protein-L-isoaspartate (D-aspartate) O-methyltransferase activity"/>
    <property type="evidence" value="ECO:0007669"/>
    <property type="project" value="InterPro"/>
</dbReference>
<dbReference type="GO" id="GO:0005737">
    <property type="term" value="C:cytoplasm"/>
    <property type="evidence" value="ECO:0007669"/>
    <property type="project" value="TreeGrafter"/>
</dbReference>
<evidence type="ECO:0000313" key="4">
    <source>
        <dbReference type="EMBL" id="WCL55798.1"/>
    </source>
</evidence>
<evidence type="ECO:0000256" key="1">
    <source>
        <dbReference type="ARBA" id="ARBA00005369"/>
    </source>
</evidence>
<dbReference type="Proteomes" id="UP001217500">
    <property type="component" value="Chromosome"/>
</dbReference>
<dbReference type="Gene3D" id="3.40.50.150">
    <property type="entry name" value="Vaccinia Virus protein VP39"/>
    <property type="match status" value="1"/>
</dbReference>
<dbReference type="InterPro" id="IPR000682">
    <property type="entry name" value="PCMT"/>
</dbReference>
<name>A0AAF0BIU1_9PROT</name>
<evidence type="ECO:0000256" key="3">
    <source>
        <dbReference type="ARBA" id="ARBA00030757"/>
    </source>
</evidence>
<gene>
    <name evidence="4" type="ORF">PH603_11415</name>
</gene>
<accession>A0AAF0BIU1</accession>
<reference evidence="4" key="1">
    <citation type="submission" date="2023-01" db="EMBL/GenBank/DDBJ databases">
        <title>The genome sequence of Kordiimonadaceae bacterium 6D33.</title>
        <authorList>
            <person name="Liu Y."/>
        </authorList>
    </citation>
    <scope>NUCLEOTIDE SEQUENCE</scope>
    <source>
        <strain evidence="4">6D33</strain>
    </source>
</reference>
<keyword evidence="5" id="KW-1185">Reference proteome</keyword>
<dbReference type="EMBL" id="CP116805">
    <property type="protein sequence ID" value="WCL55798.1"/>
    <property type="molecule type" value="Genomic_DNA"/>
</dbReference>
<organism evidence="4 5">
    <name type="scientific">Gimibacter soli</name>
    <dbReference type="NCBI Taxonomy" id="3024400"/>
    <lineage>
        <taxon>Bacteria</taxon>
        <taxon>Pseudomonadati</taxon>
        <taxon>Pseudomonadota</taxon>
        <taxon>Alphaproteobacteria</taxon>
        <taxon>Kordiimonadales</taxon>
        <taxon>Temperatibacteraceae</taxon>
        <taxon>Gimibacter</taxon>
    </lineage>
</organism>
<dbReference type="SUPFAM" id="SSF53335">
    <property type="entry name" value="S-adenosyl-L-methionine-dependent methyltransferases"/>
    <property type="match status" value="1"/>
</dbReference>
<dbReference type="PANTHER" id="PTHR11579">
    <property type="entry name" value="PROTEIN-L-ISOASPARTATE O-METHYLTRANSFERASE"/>
    <property type="match status" value="1"/>
</dbReference>
<evidence type="ECO:0000256" key="2">
    <source>
        <dbReference type="ARBA" id="ARBA00013346"/>
    </source>
</evidence>
<sequence length="214" mass="22872">MTVARSHMIDCQLRPNEVNDERLIAAIRSVPREHFVPKAKRSVAYVDEDIAIGEGRYLMEPMVFARLLTEADVQSSDVVLDIGGATGYSAAVIAGLAEAVVALEEDKKLAAAAEKKLGELEIINTAVVQGAHAEGVAKQGPFDVIFIGGLVEEVPQALLKQLADGGRLVCVREKDGVGRAHIVTREDGQFAARDLFDANVPPIPGFAKPAGFVF</sequence>
<dbReference type="PANTHER" id="PTHR11579:SF18">
    <property type="entry name" value="PROTEIN-L-ISOASPARTATE O-METHYLTRANSFERASE"/>
    <property type="match status" value="1"/>
</dbReference>
<proteinExistence type="inferred from homology"/>
<protein>
    <recommendedName>
        <fullName evidence="2">Protein-L-isoaspartate O-methyltransferase</fullName>
    </recommendedName>
    <alternativeName>
        <fullName evidence="3">Protein L-isoaspartyl methyltransferase</fullName>
    </alternativeName>
</protein>
<evidence type="ECO:0000313" key="5">
    <source>
        <dbReference type="Proteomes" id="UP001217500"/>
    </source>
</evidence>
<dbReference type="InterPro" id="IPR029063">
    <property type="entry name" value="SAM-dependent_MTases_sf"/>
</dbReference>
<comment type="similarity">
    <text evidence="1">Belongs to the methyltransferase superfamily. L-isoaspartyl/D-aspartyl protein methyltransferase family.</text>
</comment>
<dbReference type="AlphaFoldDB" id="A0AAF0BIU1"/>
<dbReference type="KEGG" id="gso:PH603_11415"/>
<dbReference type="Pfam" id="PF01135">
    <property type="entry name" value="PCMT"/>
    <property type="match status" value="1"/>
</dbReference>